<dbReference type="Pfam" id="PF00097">
    <property type="entry name" value="zf-C3HC4"/>
    <property type="match status" value="1"/>
</dbReference>
<proteinExistence type="predicted"/>
<dbReference type="Gene3D" id="3.30.40.10">
    <property type="entry name" value="Zinc/RING finger domain, C3HC4 (zinc finger)"/>
    <property type="match status" value="1"/>
</dbReference>
<feature type="compositionally biased region" description="Basic and acidic residues" evidence="5">
    <location>
        <begin position="294"/>
        <end position="311"/>
    </location>
</feature>
<protein>
    <recommendedName>
        <fullName evidence="6">RING-type domain-containing protein</fullName>
    </recommendedName>
</protein>
<feature type="compositionally biased region" description="Acidic residues" evidence="5">
    <location>
        <begin position="348"/>
        <end position="375"/>
    </location>
</feature>
<feature type="region of interest" description="Disordered" evidence="5">
    <location>
        <begin position="224"/>
        <end position="472"/>
    </location>
</feature>
<evidence type="ECO:0000256" key="5">
    <source>
        <dbReference type="SAM" id="MobiDB-lite"/>
    </source>
</evidence>
<dbReference type="GO" id="GO:0005634">
    <property type="term" value="C:nucleus"/>
    <property type="evidence" value="ECO:0007669"/>
    <property type="project" value="TreeGrafter"/>
</dbReference>
<feature type="domain" description="RING-type" evidence="6">
    <location>
        <begin position="25"/>
        <end position="69"/>
    </location>
</feature>
<keyword evidence="1" id="KW-0479">Metal-binding</keyword>
<evidence type="ECO:0000313" key="7">
    <source>
        <dbReference type="EMBL" id="EXJ71128.1"/>
    </source>
</evidence>
<gene>
    <name evidence="7" type="ORF">A1O5_06122</name>
</gene>
<dbReference type="PANTHER" id="PTHR15898">
    <property type="entry name" value="BIFUNCTIONAL APOPTOSIS REGULATOR"/>
    <property type="match status" value="1"/>
</dbReference>
<dbReference type="InterPro" id="IPR017907">
    <property type="entry name" value="Znf_RING_CS"/>
</dbReference>
<dbReference type="EMBL" id="AMGX01000008">
    <property type="protein sequence ID" value="EXJ71128.1"/>
    <property type="molecule type" value="Genomic_DNA"/>
</dbReference>
<dbReference type="GO" id="GO:0008270">
    <property type="term" value="F:zinc ion binding"/>
    <property type="evidence" value="ECO:0007669"/>
    <property type="project" value="UniProtKB-KW"/>
</dbReference>
<organism evidence="7 8">
    <name type="scientific">Cladophialophora psammophila CBS 110553</name>
    <dbReference type="NCBI Taxonomy" id="1182543"/>
    <lineage>
        <taxon>Eukaryota</taxon>
        <taxon>Fungi</taxon>
        <taxon>Dikarya</taxon>
        <taxon>Ascomycota</taxon>
        <taxon>Pezizomycotina</taxon>
        <taxon>Eurotiomycetes</taxon>
        <taxon>Chaetothyriomycetidae</taxon>
        <taxon>Chaetothyriales</taxon>
        <taxon>Herpotrichiellaceae</taxon>
        <taxon>Cladophialophora</taxon>
    </lineage>
</organism>
<dbReference type="PROSITE" id="PS00518">
    <property type="entry name" value="ZF_RING_1"/>
    <property type="match status" value="1"/>
</dbReference>
<name>W9WT54_9EURO</name>
<comment type="caution">
    <text evidence="7">The sequence shown here is derived from an EMBL/GenBank/DDBJ whole genome shotgun (WGS) entry which is preliminary data.</text>
</comment>
<feature type="compositionally biased region" description="Basic residues" evidence="5">
    <location>
        <begin position="403"/>
        <end position="414"/>
    </location>
</feature>
<sequence>MADTDVTRLSTFLRHIEDMRNLSVCKICMRSLYEPFILSCGHTYCYTCLASWFVGAHGRRTKKNCPDCRAKVSAQPSPNYVLRDLVHMFIGRAELLPEDETVQEHQQAKEEEAAQLAADRAGPGLFKGVFLGEPRPRMRWGLGIPDPEDNVVRCPRCHWELEEGECLRCGFHEIYESGSGLDSDYDSESMHVASSSEFDAEDDIDHEFDGPMHEDVFDYYNSGMSPITDATDEDEEYGEDDDMDGFIDSEADEDDDDTNSESTMTAYNRHWAQSEGYDNESEARSQVSADSAEPVDRYVGYDHGLRNRAWEASDAETNYDEITEASDYEHALPPPPRRRSRAARFIVSDDDDDEEEEDKETEDQDEEDEVDEGEDISEHSETENTQDPSESEDSDVRPPQPSARRRLHLQSQRARRNDHNHQPHAEGSQRRNSSARGQHQHHQRSHNPQNVSSRRRSGYHQSYNRPGYGRRVELAEVMIGHPY</sequence>
<dbReference type="InterPro" id="IPR013083">
    <property type="entry name" value="Znf_RING/FYVE/PHD"/>
</dbReference>
<evidence type="ECO:0000256" key="3">
    <source>
        <dbReference type="ARBA" id="ARBA00022833"/>
    </source>
</evidence>
<evidence type="ECO:0000256" key="4">
    <source>
        <dbReference type="PROSITE-ProRule" id="PRU00175"/>
    </source>
</evidence>
<keyword evidence="2 4" id="KW-0863">Zinc-finger</keyword>
<evidence type="ECO:0000313" key="8">
    <source>
        <dbReference type="Proteomes" id="UP000019471"/>
    </source>
</evidence>
<feature type="compositionally biased region" description="Acidic residues" evidence="5">
    <location>
        <begin position="313"/>
        <end position="326"/>
    </location>
</feature>
<dbReference type="STRING" id="1182543.W9WT54"/>
<dbReference type="SMART" id="SM00184">
    <property type="entry name" value="RING"/>
    <property type="match status" value="1"/>
</dbReference>
<feature type="compositionally biased region" description="Basic and acidic residues" evidence="5">
    <location>
        <begin position="415"/>
        <end position="429"/>
    </location>
</feature>
<dbReference type="HOGENOM" id="CLU_029627_0_0_1"/>
<evidence type="ECO:0000259" key="6">
    <source>
        <dbReference type="PROSITE" id="PS50089"/>
    </source>
</evidence>
<dbReference type="eggNOG" id="KOG2177">
    <property type="taxonomic scope" value="Eukaryota"/>
</dbReference>
<dbReference type="GeneID" id="19190834"/>
<dbReference type="CDD" id="cd16568">
    <property type="entry name" value="RING-HC_ScPSH1-like"/>
    <property type="match status" value="1"/>
</dbReference>
<keyword evidence="8" id="KW-1185">Reference proteome</keyword>
<reference evidence="7 8" key="1">
    <citation type="submission" date="2013-03" db="EMBL/GenBank/DDBJ databases">
        <title>The Genome Sequence of Cladophialophora psammophila CBS 110553.</title>
        <authorList>
            <consortium name="The Broad Institute Genomics Platform"/>
            <person name="Cuomo C."/>
            <person name="de Hoog S."/>
            <person name="Gorbushina A."/>
            <person name="Walker B."/>
            <person name="Young S.K."/>
            <person name="Zeng Q."/>
            <person name="Gargeya S."/>
            <person name="Fitzgerald M."/>
            <person name="Haas B."/>
            <person name="Abouelleil A."/>
            <person name="Allen A.W."/>
            <person name="Alvarado L."/>
            <person name="Arachchi H.M."/>
            <person name="Berlin A.M."/>
            <person name="Chapman S.B."/>
            <person name="Gainer-Dewar J."/>
            <person name="Goldberg J."/>
            <person name="Griggs A."/>
            <person name="Gujja S."/>
            <person name="Hansen M."/>
            <person name="Howarth C."/>
            <person name="Imamovic A."/>
            <person name="Ireland A."/>
            <person name="Larimer J."/>
            <person name="McCowan C."/>
            <person name="Murphy C."/>
            <person name="Pearson M."/>
            <person name="Poon T.W."/>
            <person name="Priest M."/>
            <person name="Roberts A."/>
            <person name="Saif S."/>
            <person name="Shea T."/>
            <person name="Sisk P."/>
            <person name="Sykes S."/>
            <person name="Wortman J."/>
            <person name="Nusbaum C."/>
            <person name="Birren B."/>
        </authorList>
    </citation>
    <scope>NUCLEOTIDE SEQUENCE [LARGE SCALE GENOMIC DNA]</scope>
    <source>
        <strain evidence="7 8">CBS 110553</strain>
    </source>
</reference>
<dbReference type="Proteomes" id="UP000019471">
    <property type="component" value="Unassembled WGS sequence"/>
</dbReference>
<dbReference type="AlphaFoldDB" id="W9WT54"/>
<dbReference type="PROSITE" id="PS50089">
    <property type="entry name" value="ZF_RING_2"/>
    <property type="match status" value="1"/>
</dbReference>
<dbReference type="SUPFAM" id="SSF57850">
    <property type="entry name" value="RING/U-box"/>
    <property type="match status" value="1"/>
</dbReference>
<dbReference type="InterPro" id="IPR001841">
    <property type="entry name" value="Znf_RING"/>
</dbReference>
<dbReference type="PANTHER" id="PTHR15898:SF13">
    <property type="entry name" value="BIFUNCTIONAL APOPTOSIS REGULATOR"/>
    <property type="match status" value="1"/>
</dbReference>
<dbReference type="GO" id="GO:0061630">
    <property type="term" value="F:ubiquitin protein ligase activity"/>
    <property type="evidence" value="ECO:0007669"/>
    <property type="project" value="TreeGrafter"/>
</dbReference>
<accession>W9WT54</accession>
<dbReference type="OrthoDB" id="6105938at2759"/>
<dbReference type="RefSeq" id="XP_007744907.1">
    <property type="nucleotide sequence ID" value="XM_007746717.1"/>
</dbReference>
<dbReference type="GO" id="GO:0043161">
    <property type="term" value="P:proteasome-mediated ubiquitin-dependent protein catabolic process"/>
    <property type="evidence" value="ECO:0007669"/>
    <property type="project" value="TreeGrafter"/>
</dbReference>
<dbReference type="InterPro" id="IPR018957">
    <property type="entry name" value="Znf_C3HC4_RING-type"/>
</dbReference>
<feature type="compositionally biased region" description="Acidic residues" evidence="5">
    <location>
        <begin position="230"/>
        <end position="259"/>
    </location>
</feature>
<evidence type="ECO:0000256" key="1">
    <source>
        <dbReference type="ARBA" id="ARBA00022723"/>
    </source>
</evidence>
<keyword evidence="3" id="KW-0862">Zinc</keyword>
<evidence type="ECO:0000256" key="2">
    <source>
        <dbReference type="ARBA" id="ARBA00022771"/>
    </source>
</evidence>